<dbReference type="EMBL" id="JASSZA010000018">
    <property type="protein sequence ID" value="KAK2089925.1"/>
    <property type="molecule type" value="Genomic_DNA"/>
</dbReference>
<evidence type="ECO:0000313" key="2">
    <source>
        <dbReference type="Proteomes" id="UP001266305"/>
    </source>
</evidence>
<feature type="non-terminal residue" evidence="1">
    <location>
        <position position="105"/>
    </location>
</feature>
<proteinExistence type="predicted"/>
<comment type="caution">
    <text evidence="1">The sequence shown here is derived from an EMBL/GenBank/DDBJ whole genome shotgun (WGS) entry which is preliminary data.</text>
</comment>
<organism evidence="1 2">
    <name type="scientific">Saguinus oedipus</name>
    <name type="common">Cotton-top tamarin</name>
    <name type="synonym">Oedipomidas oedipus</name>
    <dbReference type="NCBI Taxonomy" id="9490"/>
    <lineage>
        <taxon>Eukaryota</taxon>
        <taxon>Metazoa</taxon>
        <taxon>Chordata</taxon>
        <taxon>Craniata</taxon>
        <taxon>Vertebrata</taxon>
        <taxon>Euteleostomi</taxon>
        <taxon>Mammalia</taxon>
        <taxon>Eutheria</taxon>
        <taxon>Euarchontoglires</taxon>
        <taxon>Primates</taxon>
        <taxon>Haplorrhini</taxon>
        <taxon>Platyrrhini</taxon>
        <taxon>Cebidae</taxon>
        <taxon>Callitrichinae</taxon>
        <taxon>Saguinus</taxon>
    </lineage>
</organism>
<evidence type="ECO:0000313" key="1">
    <source>
        <dbReference type="EMBL" id="KAK2089925.1"/>
    </source>
</evidence>
<name>A0ABQ9TZG1_SAGOE</name>
<keyword evidence="2" id="KW-1185">Reference proteome</keyword>
<dbReference type="Proteomes" id="UP001266305">
    <property type="component" value="Unassembled WGS sequence"/>
</dbReference>
<accession>A0ABQ9TZG1</accession>
<protein>
    <submittedName>
        <fullName evidence="1">Uncharacterized protein</fullName>
    </submittedName>
</protein>
<sequence>MLRIPARLALKQWPGELQSAPASTRKRWLLAPHPRAPSSGILAVVHRAKCRKREGTTPAYFTVGQTPRAFWEGTTRILEAKPAALHGTWKRLSYSRPQDKTPRPL</sequence>
<gene>
    <name evidence="1" type="ORF">P7K49_032591</name>
</gene>
<reference evidence="1 2" key="1">
    <citation type="submission" date="2023-05" db="EMBL/GenBank/DDBJ databases">
        <title>B98-5 Cell Line De Novo Hybrid Assembly: An Optical Mapping Approach.</title>
        <authorList>
            <person name="Kananen K."/>
            <person name="Auerbach J.A."/>
            <person name="Kautto E."/>
            <person name="Blachly J.S."/>
        </authorList>
    </citation>
    <scope>NUCLEOTIDE SEQUENCE [LARGE SCALE GENOMIC DNA]</scope>
    <source>
        <strain evidence="1">B95-8</strain>
        <tissue evidence="1">Cell line</tissue>
    </source>
</reference>